<geneLocation type="plasmid" evidence="6 7">
    <name>unnamed1</name>
</geneLocation>
<evidence type="ECO:0000256" key="4">
    <source>
        <dbReference type="ARBA" id="ARBA00022840"/>
    </source>
</evidence>
<dbReference type="InterPro" id="IPR051120">
    <property type="entry name" value="ABC_AA/LPS_Transport"/>
</dbReference>
<keyword evidence="4" id="KW-0067">ATP-binding</keyword>
<evidence type="ECO:0000313" key="6">
    <source>
        <dbReference type="EMBL" id="AXA43332.1"/>
    </source>
</evidence>
<proteinExistence type="inferred from homology"/>
<dbReference type="CDD" id="cd03219">
    <property type="entry name" value="ABC_Mj1267_LivG_branched"/>
    <property type="match status" value="1"/>
</dbReference>
<dbReference type="SUPFAM" id="SSF52540">
    <property type="entry name" value="P-loop containing nucleoside triphosphate hydrolases"/>
    <property type="match status" value="1"/>
</dbReference>
<dbReference type="GO" id="GO:0016887">
    <property type="term" value="F:ATP hydrolysis activity"/>
    <property type="evidence" value="ECO:0007669"/>
    <property type="project" value="InterPro"/>
</dbReference>
<reference evidence="6 7" key="1">
    <citation type="submission" date="2018-07" db="EMBL/GenBank/DDBJ databases">
        <title>Rhizobium leguminosarum strain:ATCC 14479 Genome sequencing and assembly.</title>
        <authorList>
            <person name="Chakraborty R."/>
        </authorList>
    </citation>
    <scope>NUCLEOTIDE SEQUENCE [LARGE SCALE GENOMIC DNA]</scope>
    <source>
        <strain evidence="6 7">ATCC 14479</strain>
        <plasmid evidence="7">Plasmid unnamed1</plasmid>
    </source>
</reference>
<name>A0A2Z4YSE6_RHILE</name>
<dbReference type="InterPro" id="IPR017871">
    <property type="entry name" value="ABC_transporter-like_CS"/>
</dbReference>
<sequence length="251" mass="27192">MLEISGVTRNFGGVHALSGVDLTIDKGGIVGMIGPNGAGKTTLFNCISGVLPVSSGEIRFQGERIDGMRPDEISGRGLVRTFQIARGFPRLTVFESLMLYGTDQPGEGLVQSLLRGKASMEREKQLMDKALGIAERLRLSHVLDNKASDLSGGQKKLLEIGRAMMRDPAMLLLDEPMAGVNPSLVREIGERLVTIAAEGVTIVLIEHQMDLISRLCDHVVVMADGRKMIEGPFDFVAGNKEVQNAYMGTRK</sequence>
<accession>A0A2Z4YSE6</accession>
<dbReference type="RefSeq" id="WP_112907716.1">
    <property type="nucleotide sequence ID" value="NZ_CP030761.1"/>
</dbReference>
<dbReference type="PANTHER" id="PTHR45772">
    <property type="entry name" value="CONSERVED COMPONENT OF ABC TRANSPORTER FOR NATURAL AMINO ACIDS-RELATED"/>
    <property type="match status" value="1"/>
</dbReference>
<feature type="domain" description="ABC transporter" evidence="5">
    <location>
        <begin position="2"/>
        <end position="249"/>
    </location>
</feature>
<dbReference type="SMART" id="SM00382">
    <property type="entry name" value="AAA"/>
    <property type="match status" value="1"/>
</dbReference>
<dbReference type="Pfam" id="PF00005">
    <property type="entry name" value="ABC_tran"/>
    <property type="match status" value="1"/>
</dbReference>
<gene>
    <name evidence="6" type="ORF">DLJ82_5771</name>
</gene>
<dbReference type="InterPro" id="IPR027417">
    <property type="entry name" value="P-loop_NTPase"/>
</dbReference>
<keyword evidence="3" id="KW-0547">Nucleotide-binding</keyword>
<dbReference type="AlphaFoldDB" id="A0A2Z4YSE6"/>
<dbReference type="InterPro" id="IPR003593">
    <property type="entry name" value="AAA+_ATPase"/>
</dbReference>
<dbReference type="Proteomes" id="UP000251166">
    <property type="component" value="Plasmid unnamed1"/>
</dbReference>
<dbReference type="PROSITE" id="PS00211">
    <property type="entry name" value="ABC_TRANSPORTER_1"/>
    <property type="match status" value="1"/>
</dbReference>
<dbReference type="EMBL" id="CP030761">
    <property type="protein sequence ID" value="AXA43332.1"/>
    <property type="molecule type" value="Genomic_DNA"/>
</dbReference>
<keyword evidence="6" id="KW-0614">Plasmid</keyword>
<protein>
    <submittedName>
        <fullName evidence="6">ABC transporter family protein</fullName>
    </submittedName>
</protein>
<dbReference type="GO" id="GO:0005524">
    <property type="term" value="F:ATP binding"/>
    <property type="evidence" value="ECO:0007669"/>
    <property type="project" value="UniProtKB-KW"/>
</dbReference>
<evidence type="ECO:0000256" key="3">
    <source>
        <dbReference type="ARBA" id="ARBA00022741"/>
    </source>
</evidence>
<evidence type="ECO:0000256" key="1">
    <source>
        <dbReference type="ARBA" id="ARBA00005417"/>
    </source>
</evidence>
<dbReference type="PANTHER" id="PTHR45772:SF9">
    <property type="entry name" value="CONSERVED COMPONENT OF ABC TRANSPORTER FOR NATURAL AMINO ACIDS"/>
    <property type="match status" value="1"/>
</dbReference>
<dbReference type="GO" id="GO:0005886">
    <property type="term" value="C:plasma membrane"/>
    <property type="evidence" value="ECO:0007669"/>
    <property type="project" value="TreeGrafter"/>
</dbReference>
<evidence type="ECO:0000256" key="2">
    <source>
        <dbReference type="ARBA" id="ARBA00022448"/>
    </source>
</evidence>
<keyword evidence="2" id="KW-0813">Transport</keyword>
<dbReference type="Gene3D" id="3.40.50.300">
    <property type="entry name" value="P-loop containing nucleotide triphosphate hydrolases"/>
    <property type="match status" value="1"/>
</dbReference>
<evidence type="ECO:0000259" key="5">
    <source>
        <dbReference type="PROSITE" id="PS50893"/>
    </source>
</evidence>
<organism evidence="6 7">
    <name type="scientific">Rhizobium leguminosarum</name>
    <dbReference type="NCBI Taxonomy" id="384"/>
    <lineage>
        <taxon>Bacteria</taxon>
        <taxon>Pseudomonadati</taxon>
        <taxon>Pseudomonadota</taxon>
        <taxon>Alphaproteobacteria</taxon>
        <taxon>Hyphomicrobiales</taxon>
        <taxon>Rhizobiaceae</taxon>
        <taxon>Rhizobium/Agrobacterium group</taxon>
        <taxon>Rhizobium</taxon>
    </lineage>
</organism>
<evidence type="ECO:0000313" key="7">
    <source>
        <dbReference type="Proteomes" id="UP000251166"/>
    </source>
</evidence>
<dbReference type="PROSITE" id="PS50893">
    <property type="entry name" value="ABC_TRANSPORTER_2"/>
    <property type="match status" value="1"/>
</dbReference>
<comment type="similarity">
    <text evidence="1">Belongs to the ABC transporter superfamily.</text>
</comment>
<dbReference type="InterPro" id="IPR003439">
    <property type="entry name" value="ABC_transporter-like_ATP-bd"/>
</dbReference>